<organism evidence="2 3">
    <name type="scientific">Seonamhaeicola marinus</name>
    <dbReference type="NCBI Taxonomy" id="1912246"/>
    <lineage>
        <taxon>Bacteria</taxon>
        <taxon>Pseudomonadati</taxon>
        <taxon>Bacteroidota</taxon>
        <taxon>Flavobacteriia</taxon>
        <taxon>Flavobacteriales</taxon>
        <taxon>Flavobacteriaceae</taxon>
    </lineage>
</organism>
<evidence type="ECO:0000313" key="2">
    <source>
        <dbReference type="EMBL" id="TYA91244.1"/>
    </source>
</evidence>
<comment type="caution">
    <text evidence="2">The sequence shown here is derived from an EMBL/GenBank/DDBJ whole genome shotgun (WGS) entry which is preliminary data.</text>
</comment>
<dbReference type="RefSeq" id="WP_222861302.1">
    <property type="nucleotide sequence ID" value="NZ_VSDQ01000171.1"/>
</dbReference>
<feature type="non-terminal residue" evidence="2">
    <location>
        <position position="108"/>
    </location>
</feature>
<evidence type="ECO:0000256" key="1">
    <source>
        <dbReference type="SAM" id="SignalP"/>
    </source>
</evidence>
<evidence type="ECO:0000313" key="3">
    <source>
        <dbReference type="Proteomes" id="UP000323930"/>
    </source>
</evidence>
<dbReference type="Proteomes" id="UP000323930">
    <property type="component" value="Unassembled WGS sequence"/>
</dbReference>
<name>A0A5D0J627_9FLAO</name>
<dbReference type="AlphaFoldDB" id="A0A5D0J627"/>
<reference evidence="2 3" key="1">
    <citation type="submission" date="2019-08" db="EMBL/GenBank/DDBJ databases">
        <title>Seonamhaeicola sediminis sp. nov., isolated from marine sediment.</title>
        <authorList>
            <person name="Cao W.R."/>
        </authorList>
    </citation>
    <scope>NUCLEOTIDE SEQUENCE [LARGE SCALE GENOMIC DNA]</scope>
    <source>
        <strain evidence="2 3">B011</strain>
    </source>
</reference>
<keyword evidence="3" id="KW-1185">Reference proteome</keyword>
<feature type="chain" id="PRO_5022816618" description="Porin" evidence="1">
    <location>
        <begin position="23"/>
        <end position="108"/>
    </location>
</feature>
<feature type="signal peptide" evidence="1">
    <location>
        <begin position="1"/>
        <end position="22"/>
    </location>
</feature>
<keyword evidence="1" id="KW-0732">Signal</keyword>
<evidence type="ECO:0008006" key="4">
    <source>
        <dbReference type="Google" id="ProtNLM"/>
    </source>
</evidence>
<dbReference type="EMBL" id="VSDQ01000171">
    <property type="protein sequence ID" value="TYA91244.1"/>
    <property type="molecule type" value="Genomic_DNA"/>
</dbReference>
<proteinExistence type="predicted"/>
<gene>
    <name evidence="2" type="ORF">FUA24_02815</name>
</gene>
<sequence length="108" mass="12429">MKIILKRIMLFGTLLMSVGVFSQNVNISIDLEKQRFLDGVSNLDRTKYFNNHDAKEDPDFPTFYKDNNVGFGRQFWGPFAFNGKGNFNNTPPTSDGIVRPVNRIIFTY</sequence>
<accession>A0A5D0J627</accession>
<protein>
    <recommendedName>
        <fullName evidence="4">Porin</fullName>
    </recommendedName>
</protein>